<keyword evidence="3" id="KW-1185">Reference proteome</keyword>
<accession>A0A4S4L7S6</accession>
<dbReference type="InterPro" id="IPR029058">
    <property type="entry name" value="AB_hydrolase_fold"/>
</dbReference>
<evidence type="ECO:0000259" key="1">
    <source>
        <dbReference type="Pfam" id="PF07859"/>
    </source>
</evidence>
<dbReference type="OrthoDB" id="19653at2759"/>
<dbReference type="InterPro" id="IPR050466">
    <property type="entry name" value="Carboxylest/Gibb_receptor"/>
</dbReference>
<dbReference type="PANTHER" id="PTHR23024">
    <property type="entry name" value="ARYLACETAMIDE DEACETYLASE"/>
    <property type="match status" value="1"/>
</dbReference>
<dbReference type="Gene3D" id="3.40.50.1820">
    <property type="entry name" value="alpha/beta hydrolase"/>
    <property type="match status" value="1"/>
</dbReference>
<organism evidence="2 3">
    <name type="scientific">Phellinidium pouzarii</name>
    <dbReference type="NCBI Taxonomy" id="167371"/>
    <lineage>
        <taxon>Eukaryota</taxon>
        <taxon>Fungi</taxon>
        <taxon>Dikarya</taxon>
        <taxon>Basidiomycota</taxon>
        <taxon>Agaricomycotina</taxon>
        <taxon>Agaricomycetes</taxon>
        <taxon>Hymenochaetales</taxon>
        <taxon>Hymenochaetaceae</taxon>
        <taxon>Phellinidium</taxon>
    </lineage>
</organism>
<evidence type="ECO:0000313" key="2">
    <source>
        <dbReference type="EMBL" id="THH05700.1"/>
    </source>
</evidence>
<dbReference type="GO" id="GO:0016787">
    <property type="term" value="F:hydrolase activity"/>
    <property type="evidence" value="ECO:0007669"/>
    <property type="project" value="InterPro"/>
</dbReference>
<dbReference type="EMBL" id="SGPK01000243">
    <property type="protein sequence ID" value="THH05700.1"/>
    <property type="molecule type" value="Genomic_DNA"/>
</dbReference>
<dbReference type="AlphaFoldDB" id="A0A4S4L7S6"/>
<dbReference type="Proteomes" id="UP000308199">
    <property type="component" value="Unassembled WGS sequence"/>
</dbReference>
<dbReference type="Pfam" id="PF07859">
    <property type="entry name" value="Abhydrolase_3"/>
    <property type="match status" value="1"/>
</dbReference>
<proteinExistence type="predicted"/>
<comment type="caution">
    <text evidence="2">The sequence shown here is derived from an EMBL/GenBank/DDBJ whole genome shotgun (WGS) entry which is preliminary data.</text>
</comment>
<name>A0A4S4L7S6_9AGAM</name>
<sequence>MEDEASYDRALPRRMAGARVYRNLPEIDRYLAYFCVYGYKIGGQRQFLPWWPRWVLDIALKQNAIIVVADHRLLPEATTEEILDDIHDFWKWLGDDLSAVVQNEHVGLQPDLSRVLLVGESAGGYLALQTALSFYKPQAQAVVTSSTPRIRAVIAQYPAVSFRTPMYTQDYHKDLFGQPQYPNSMIDDHLAAIAAARAETGKQPIVTNVSMLTPELAFTLRGRLAFAIQQRGRYVDILGPERDTSPGKRRVFPEDRIEDGNLLPPVVFLHGVDDSIAPVGGSDMFIEHLRKYQAIDGLAQGRPENEVLRYYRVQGEHLFDTEIKLDEDTDEWVKDAVAFVEKHWLE</sequence>
<reference evidence="2 3" key="1">
    <citation type="submission" date="2019-02" db="EMBL/GenBank/DDBJ databases">
        <title>Genome sequencing of the rare red list fungi Phellinidium pouzarii.</title>
        <authorList>
            <person name="Buettner E."/>
            <person name="Kellner H."/>
        </authorList>
    </citation>
    <scope>NUCLEOTIDE SEQUENCE [LARGE SCALE GENOMIC DNA]</scope>
    <source>
        <strain evidence="2 3">DSM 108285</strain>
    </source>
</reference>
<dbReference type="SUPFAM" id="SSF53474">
    <property type="entry name" value="alpha/beta-Hydrolases"/>
    <property type="match status" value="1"/>
</dbReference>
<gene>
    <name evidence="2" type="ORF">EW145_g4606</name>
</gene>
<dbReference type="PANTHER" id="PTHR23024:SF339">
    <property type="entry name" value="ALPHA_BETA HYDROLASE FOLD-3 DOMAIN-CONTAINING PROTEIN"/>
    <property type="match status" value="1"/>
</dbReference>
<dbReference type="InterPro" id="IPR013094">
    <property type="entry name" value="AB_hydrolase_3"/>
</dbReference>
<feature type="domain" description="Alpha/beta hydrolase fold-3" evidence="1">
    <location>
        <begin position="53"/>
        <end position="196"/>
    </location>
</feature>
<evidence type="ECO:0000313" key="3">
    <source>
        <dbReference type="Proteomes" id="UP000308199"/>
    </source>
</evidence>
<protein>
    <recommendedName>
        <fullName evidence="1">Alpha/beta hydrolase fold-3 domain-containing protein</fullName>
    </recommendedName>
</protein>